<name>A0A4Q0I5P1_9FIRM</name>
<feature type="transmembrane region" description="Helical" evidence="1">
    <location>
        <begin position="54"/>
        <end position="72"/>
    </location>
</feature>
<feature type="transmembrane region" description="Helical" evidence="1">
    <location>
        <begin position="79"/>
        <end position="104"/>
    </location>
</feature>
<dbReference type="Proteomes" id="UP000289166">
    <property type="component" value="Unassembled WGS sequence"/>
</dbReference>
<keyword evidence="1" id="KW-1133">Transmembrane helix</keyword>
<evidence type="ECO:0000313" key="3">
    <source>
        <dbReference type="Proteomes" id="UP000289166"/>
    </source>
</evidence>
<protein>
    <submittedName>
        <fullName evidence="2">Uncharacterized protein</fullName>
    </submittedName>
</protein>
<dbReference type="AlphaFoldDB" id="A0A4Q0I5P1"/>
<keyword evidence="3" id="KW-1185">Reference proteome</keyword>
<proteinExistence type="predicted"/>
<accession>A0A4Q0I5P1</accession>
<organism evidence="2 3">
    <name type="scientific">Acetivibrio mesophilus</name>
    <dbReference type="NCBI Taxonomy" id="2487273"/>
    <lineage>
        <taxon>Bacteria</taxon>
        <taxon>Bacillati</taxon>
        <taxon>Bacillota</taxon>
        <taxon>Clostridia</taxon>
        <taxon>Eubacteriales</taxon>
        <taxon>Oscillospiraceae</taxon>
        <taxon>Acetivibrio</taxon>
    </lineage>
</organism>
<comment type="caution">
    <text evidence="2">The sequence shown here is derived from an EMBL/GenBank/DDBJ whole genome shotgun (WGS) entry which is preliminary data.</text>
</comment>
<evidence type="ECO:0000313" key="2">
    <source>
        <dbReference type="EMBL" id="RXE59115.1"/>
    </source>
</evidence>
<keyword evidence="1" id="KW-0812">Transmembrane</keyword>
<evidence type="ECO:0000256" key="1">
    <source>
        <dbReference type="SAM" id="Phobius"/>
    </source>
</evidence>
<sequence>MTLSELLIRFKIKYIIMAVNLIYCTVAIIARFFTSIITDLNLFWWSVYVQLTKVLVAANIICIIFLIMMMCFKTWNLKYAIVLLVINILIPIIGIYFILFPIIIL</sequence>
<gene>
    <name evidence="2" type="ORF">EFD62_09140</name>
</gene>
<feature type="transmembrane region" description="Helical" evidence="1">
    <location>
        <begin position="12"/>
        <end position="34"/>
    </location>
</feature>
<reference evidence="3" key="1">
    <citation type="submission" date="2018-11" db="EMBL/GenBank/DDBJ databases">
        <title>Genome sequencing of a novel mesophilic and cellulolytic organism within the genus Hungateiclostridium.</title>
        <authorList>
            <person name="Rettenmaier R."/>
            <person name="Liebl W."/>
            <person name="Zverlov V."/>
        </authorList>
    </citation>
    <scope>NUCLEOTIDE SEQUENCE [LARGE SCALE GENOMIC DNA]</scope>
    <source>
        <strain evidence="3">N2K1</strain>
    </source>
</reference>
<keyword evidence="1" id="KW-0472">Membrane</keyword>
<dbReference type="EMBL" id="RLII01000009">
    <property type="protein sequence ID" value="RXE59115.1"/>
    <property type="molecule type" value="Genomic_DNA"/>
</dbReference>